<dbReference type="GO" id="GO:0003676">
    <property type="term" value="F:nucleic acid binding"/>
    <property type="evidence" value="ECO:0007669"/>
    <property type="project" value="InterPro"/>
</dbReference>
<comment type="caution">
    <text evidence="1">The sequence shown here is derived from an EMBL/GenBank/DDBJ whole genome shotgun (WGS) entry which is preliminary data.</text>
</comment>
<evidence type="ECO:0000313" key="1">
    <source>
        <dbReference type="EMBL" id="GFY24365.1"/>
    </source>
</evidence>
<gene>
    <name evidence="1" type="primary">X975_26259</name>
    <name evidence="1" type="ORF">TNCV_1014141</name>
</gene>
<dbReference type="Proteomes" id="UP000887159">
    <property type="component" value="Unassembled WGS sequence"/>
</dbReference>
<accession>A0A8X6VXL8</accession>
<evidence type="ECO:0000313" key="2">
    <source>
        <dbReference type="Proteomes" id="UP000887159"/>
    </source>
</evidence>
<proteinExistence type="predicted"/>
<reference evidence="1" key="1">
    <citation type="submission" date="2020-08" db="EMBL/GenBank/DDBJ databases">
        <title>Multicomponent nature underlies the extraordinary mechanical properties of spider dragline silk.</title>
        <authorList>
            <person name="Kono N."/>
            <person name="Nakamura H."/>
            <person name="Mori M."/>
            <person name="Yoshida Y."/>
            <person name="Ohtoshi R."/>
            <person name="Malay A.D."/>
            <person name="Moran D.A.P."/>
            <person name="Tomita M."/>
            <person name="Numata K."/>
            <person name="Arakawa K."/>
        </authorList>
    </citation>
    <scope>NUCLEOTIDE SEQUENCE</scope>
</reference>
<dbReference type="Gene3D" id="3.30.420.10">
    <property type="entry name" value="Ribonuclease H-like superfamily/Ribonuclease H"/>
    <property type="match status" value="1"/>
</dbReference>
<organism evidence="1 2">
    <name type="scientific">Trichonephila clavipes</name>
    <name type="common">Golden silk orbweaver</name>
    <name type="synonym">Nephila clavipes</name>
    <dbReference type="NCBI Taxonomy" id="2585209"/>
    <lineage>
        <taxon>Eukaryota</taxon>
        <taxon>Metazoa</taxon>
        <taxon>Ecdysozoa</taxon>
        <taxon>Arthropoda</taxon>
        <taxon>Chelicerata</taxon>
        <taxon>Arachnida</taxon>
        <taxon>Araneae</taxon>
        <taxon>Araneomorphae</taxon>
        <taxon>Entelegynae</taxon>
        <taxon>Araneoidea</taxon>
        <taxon>Nephilidae</taxon>
        <taxon>Trichonephila</taxon>
    </lineage>
</organism>
<protein>
    <submittedName>
        <fullName evidence="1">Histone-lysine N-methyltransferase SETMAR</fullName>
    </submittedName>
</protein>
<sequence length="130" mass="14718">MQNHIATPGCECLHHLPYSPDLTLSDFHYPSLKKNLAGRRYGSNEEVKQAVKRFFQGHNPEFFLEDFLMLIKRIGSTPAIGNCLGNLILSQMICVIAENIRLPTTKTVPADSRFYNGQSDWTKKGKLVHT</sequence>
<dbReference type="EMBL" id="BMAU01021369">
    <property type="protein sequence ID" value="GFY24365.1"/>
    <property type="molecule type" value="Genomic_DNA"/>
</dbReference>
<dbReference type="InterPro" id="IPR036397">
    <property type="entry name" value="RNaseH_sf"/>
</dbReference>
<dbReference type="AlphaFoldDB" id="A0A8X6VXL8"/>
<keyword evidence="2" id="KW-1185">Reference proteome</keyword>
<name>A0A8X6VXL8_TRICX</name>